<dbReference type="EMBL" id="VSSQ01027057">
    <property type="protein sequence ID" value="MPM76083.1"/>
    <property type="molecule type" value="Genomic_DNA"/>
</dbReference>
<evidence type="ECO:0008006" key="2">
    <source>
        <dbReference type="Google" id="ProtNLM"/>
    </source>
</evidence>
<dbReference type="AlphaFoldDB" id="A0A645CGP6"/>
<reference evidence="1" key="1">
    <citation type="submission" date="2019-08" db="EMBL/GenBank/DDBJ databases">
        <authorList>
            <person name="Kucharzyk K."/>
            <person name="Murdoch R.W."/>
            <person name="Higgins S."/>
            <person name="Loffler F."/>
        </authorList>
    </citation>
    <scope>NUCLEOTIDE SEQUENCE</scope>
</reference>
<dbReference type="Pfam" id="PF12099">
    <property type="entry name" value="DUF3575"/>
    <property type="match status" value="1"/>
</dbReference>
<name>A0A645CGP6_9ZZZZ</name>
<proteinExistence type="predicted"/>
<accession>A0A645CGP6</accession>
<comment type="caution">
    <text evidence="1">The sequence shown here is derived from an EMBL/GenBank/DDBJ whole genome shotgun (WGS) entry which is preliminary data.</text>
</comment>
<dbReference type="InterPro" id="IPR021958">
    <property type="entry name" value="DUF3575"/>
</dbReference>
<evidence type="ECO:0000313" key="1">
    <source>
        <dbReference type="EMBL" id="MPM76083.1"/>
    </source>
</evidence>
<organism evidence="1">
    <name type="scientific">bioreactor metagenome</name>
    <dbReference type="NCBI Taxonomy" id="1076179"/>
    <lineage>
        <taxon>unclassified sequences</taxon>
        <taxon>metagenomes</taxon>
        <taxon>ecological metagenomes</taxon>
    </lineage>
</organism>
<sequence>MKKNLLFFSLLLFVFQSLPAQEGYQIQQKNLIKINLLPIAFRNYSIQYERVLGKSVSVAVAYRFMPEGTIPLKSKIIDYADPDDQQVIDILNEAKLSNFAVTPEVRFYLGKKGYGRGFYVSLFYRYSNFDANNIIADFEEDDVSVNVEMSGNIKSHTVGFVLGSQWALSKHLCLDLWFLGPHYGTGSGTFTGVPSTPMSAEDQNVVRDKLNELEIDPYTKTVEVNQNKAAINIKGPFGGFRAGLSLGIKF</sequence>
<gene>
    <name evidence="1" type="ORF">SDC9_123078</name>
</gene>
<protein>
    <recommendedName>
        <fullName evidence="2">DUF3575 domain-containing protein</fullName>
    </recommendedName>
</protein>